<dbReference type="Pfam" id="PF26595">
    <property type="entry name" value="A_ENA"/>
    <property type="match status" value="1"/>
</dbReference>
<reference evidence="1 2" key="1">
    <citation type="submission" date="2020-08" db="EMBL/GenBank/DDBJ databases">
        <title>Genomic Encyclopedia of Type Strains, Phase III (KMG-III): the genomes of soil and plant-associated and newly described type strains.</title>
        <authorList>
            <person name="Whitman W."/>
        </authorList>
    </citation>
    <scope>NUCLEOTIDE SEQUENCE [LARGE SCALE GENOMIC DNA]</scope>
    <source>
        <strain evidence="1 2">CECT 8234</strain>
    </source>
</reference>
<dbReference type="InterPro" id="IPR058705">
    <property type="entry name" value="A_ENA"/>
</dbReference>
<dbReference type="RefSeq" id="WP_183569240.1">
    <property type="nucleotide sequence ID" value="NZ_CBCSLB010000002.1"/>
</dbReference>
<protein>
    <recommendedName>
        <fullName evidence="3">Restriction endonuclease subunit S</fullName>
    </recommendedName>
</protein>
<gene>
    <name evidence="1" type="ORF">FHS16_005076</name>
</gene>
<name>A0A7W5GDF3_9BACL</name>
<organism evidence="1 2">
    <name type="scientific">Paenibacillus endophyticus</name>
    <dbReference type="NCBI Taxonomy" id="1294268"/>
    <lineage>
        <taxon>Bacteria</taxon>
        <taxon>Bacillati</taxon>
        <taxon>Bacillota</taxon>
        <taxon>Bacilli</taxon>
        <taxon>Bacillales</taxon>
        <taxon>Paenibacillaceae</taxon>
        <taxon>Paenibacillus</taxon>
    </lineage>
</organism>
<proteinExistence type="predicted"/>
<dbReference type="Proteomes" id="UP000518605">
    <property type="component" value="Unassembled WGS sequence"/>
</dbReference>
<keyword evidence="2" id="KW-1185">Reference proteome</keyword>
<evidence type="ECO:0008006" key="3">
    <source>
        <dbReference type="Google" id="ProtNLM"/>
    </source>
</evidence>
<dbReference type="AlphaFoldDB" id="A0A7W5GDF3"/>
<accession>A0A7W5GDF3</accession>
<evidence type="ECO:0000313" key="1">
    <source>
        <dbReference type="EMBL" id="MBB3154977.1"/>
    </source>
</evidence>
<evidence type="ECO:0000313" key="2">
    <source>
        <dbReference type="Proteomes" id="UP000518605"/>
    </source>
</evidence>
<dbReference type="EMBL" id="JACHXW010000020">
    <property type="protein sequence ID" value="MBB3154977.1"/>
    <property type="molecule type" value="Genomic_DNA"/>
</dbReference>
<sequence>MNREQAYLRMLDSTANMQWNIAIMLEAKAAEAEKMRNWICNHLHSHSFDSEQAQLGQSIQMHDQVIEVIDGIAKLNQGMVSILKAVLQQEEEMGESYGDAMPSIGKGFSFGDKN</sequence>
<comment type="caution">
    <text evidence="1">The sequence shown here is derived from an EMBL/GenBank/DDBJ whole genome shotgun (WGS) entry which is preliminary data.</text>
</comment>